<dbReference type="Pfam" id="PF05145">
    <property type="entry name" value="AbrB"/>
    <property type="match status" value="1"/>
</dbReference>
<evidence type="ECO:0000256" key="1">
    <source>
        <dbReference type="SAM" id="Phobius"/>
    </source>
</evidence>
<keyword evidence="1" id="KW-0472">Membrane</keyword>
<feature type="transmembrane region" description="Helical" evidence="1">
    <location>
        <begin position="108"/>
        <end position="129"/>
    </location>
</feature>
<name>A0ABV6AIT0_9HYPH</name>
<keyword evidence="1" id="KW-0812">Transmembrane</keyword>
<gene>
    <name evidence="2" type="ORF">ACFFP0_16840</name>
</gene>
<accession>A0ABV6AIT0</accession>
<feature type="transmembrane region" description="Helical" evidence="1">
    <location>
        <begin position="299"/>
        <end position="319"/>
    </location>
</feature>
<dbReference type="NCBIfam" id="TIGR03082">
    <property type="entry name" value="Gneg_AbrB_dup"/>
    <property type="match status" value="1"/>
</dbReference>
<dbReference type="InterPro" id="IPR017516">
    <property type="entry name" value="AbrB_dup"/>
</dbReference>
<dbReference type="Proteomes" id="UP001589692">
    <property type="component" value="Unassembled WGS sequence"/>
</dbReference>
<evidence type="ECO:0000313" key="2">
    <source>
        <dbReference type="EMBL" id="MFB9950524.1"/>
    </source>
</evidence>
<reference evidence="2 3" key="1">
    <citation type="submission" date="2024-09" db="EMBL/GenBank/DDBJ databases">
        <authorList>
            <person name="Sun Q."/>
            <person name="Mori K."/>
        </authorList>
    </citation>
    <scope>NUCLEOTIDE SEQUENCE [LARGE SCALE GENOMIC DNA]</scope>
    <source>
        <strain evidence="2 3">TBRC 4938</strain>
    </source>
</reference>
<organism evidence="2 3">
    <name type="scientific">Rhizobium puerariae</name>
    <dbReference type="NCBI Taxonomy" id="1585791"/>
    <lineage>
        <taxon>Bacteria</taxon>
        <taxon>Pseudomonadati</taxon>
        <taxon>Pseudomonadota</taxon>
        <taxon>Alphaproteobacteria</taxon>
        <taxon>Hyphomicrobiales</taxon>
        <taxon>Rhizobiaceae</taxon>
        <taxon>Rhizobium/Agrobacterium group</taxon>
        <taxon>Rhizobium</taxon>
    </lineage>
</organism>
<keyword evidence="3" id="KW-1185">Reference proteome</keyword>
<protein>
    <submittedName>
        <fullName evidence="2">AbrB family transcriptional regulator</fullName>
    </submittedName>
</protein>
<sequence>MEGGQIVEQGLDNPQTECCRRWQKAMIKRELLFSLTVAEAGRRYAAVTLSKVEDDGIADPRNPPQSTSTHISHTASSSTCFEVLSQPVAIISAISQKYLSGPDGRKQVAAMISLPVGLPAVVRSPMIALMGAALGTSISPSLLQQAYEWLLPIAGMVLLSIFGGGLSWLYFNKIGRLDPVTAFFSAMPGGVIEMVMLGGAHGGDEKIIALVHASRIFIVVLVTPFLVSLISGEAIGARTALYLPLSSLDWSASSWLLFCMGAGSVLGAILRFPAYPLLGPMAVSGLLHYFDVMNIHTPSMLLWAAQVVIGCSIGLRFAGVPLARLLLTFFLSIGSVAILLSSATIFAVGVYALTGIAIPSLLLAYSPGGLAEMSIVALTLHIAVPFVVTHHVLRVILVILGASTVFGFFVVQKQTK</sequence>
<dbReference type="PANTHER" id="PTHR38457">
    <property type="entry name" value="REGULATOR ABRB-RELATED"/>
    <property type="match status" value="1"/>
</dbReference>
<dbReference type="InterPro" id="IPR007820">
    <property type="entry name" value="AbrB_fam"/>
</dbReference>
<feature type="transmembrane region" description="Helical" evidence="1">
    <location>
        <begin position="216"/>
        <end position="235"/>
    </location>
</feature>
<comment type="caution">
    <text evidence="2">The sequence shown here is derived from an EMBL/GenBank/DDBJ whole genome shotgun (WGS) entry which is preliminary data.</text>
</comment>
<feature type="transmembrane region" description="Helical" evidence="1">
    <location>
        <begin position="325"/>
        <end position="354"/>
    </location>
</feature>
<feature type="transmembrane region" description="Helical" evidence="1">
    <location>
        <begin position="392"/>
        <end position="411"/>
    </location>
</feature>
<proteinExistence type="predicted"/>
<feature type="transmembrane region" description="Helical" evidence="1">
    <location>
        <begin position="361"/>
        <end position="386"/>
    </location>
</feature>
<dbReference type="PANTHER" id="PTHR38457:SF1">
    <property type="entry name" value="REGULATOR ABRB-RELATED"/>
    <property type="match status" value="1"/>
</dbReference>
<dbReference type="EMBL" id="JBHMAA010000018">
    <property type="protein sequence ID" value="MFB9950524.1"/>
    <property type="molecule type" value="Genomic_DNA"/>
</dbReference>
<evidence type="ECO:0000313" key="3">
    <source>
        <dbReference type="Proteomes" id="UP001589692"/>
    </source>
</evidence>
<dbReference type="RefSeq" id="WP_377263043.1">
    <property type="nucleotide sequence ID" value="NZ_JBHMAA010000018.1"/>
</dbReference>
<keyword evidence="1" id="KW-1133">Transmembrane helix</keyword>
<feature type="transmembrane region" description="Helical" evidence="1">
    <location>
        <begin position="149"/>
        <end position="171"/>
    </location>
</feature>
<feature type="transmembrane region" description="Helical" evidence="1">
    <location>
        <begin position="255"/>
        <end position="278"/>
    </location>
</feature>